<dbReference type="AlphaFoldDB" id="A0A5Y4ZXA3"/>
<name>A0A5Y4ZXA3_SALER</name>
<dbReference type="InterPro" id="IPR022225">
    <property type="entry name" value="Phage_tail_fibre_N"/>
</dbReference>
<evidence type="ECO:0000256" key="1">
    <source>
        <dbReference type="ARBA" id="ARBA00004328"/>
    </source>
</evidence>
<accession>A0A5Y4ZXA3</accession>
<sequence>MSQTTITRAFEQWKAQQGATGEPVLLDEFVFANVPGLEPDRPVDRNETLPPAEQIVHRQAVSRKGVVNDNAVVHSVVLGADVGDFSFNWIGLLNKASGTLAMIVHAPLQQKLKTAEGQQGNVLTRSFLMEYNGAQAETGINTPAESWQIDFTARMAGMDERQRLENIDIFGAAAFFGDGYLVGKSGNQFYVTKGTGYVAGLRTTLAENLNITVTTRPVKVWLDVCWTGTLTSVWGVQPRITVADNLADYVQNGVQHYVFAVAGIDENGNITDLRPKGTLNEQQASDALRKHEQSRNHPDATTREKGFVQLSSDTNSESEMLAATPKAVKAAMDNANGRLEKNSNGGDIPDKKQFARTIGAVTSTTITLGESGWFKIATVVMPQSTSTAVIKLYGGSGYNVGSFEQAAISELVLRAGNGSPVGITATLWRRSPSAANEVAWVNTSGDTYDIYINIGQYAYWLIAQYDYTGNANVTLHSTPEYSSAQPGNSTSGQTYTLYNSLMKPTAGDVEALSVNGGRLNGALGIGTDNALGGNSIVFGDNDTGFKWHSDGVLGIYANNALVGYIDNSGLHMSVDVLSNGAIRAGNAKKLSLTSNNNSALTATFNLWGDPNRPTVIELDDDQGWHLYSQRNPDGSIVFTVNGDITANTLRAGGAIYQNNGDIFGSLWGNGWLSTWIHNNVVKAVRLGPVALSGGLWRDFQLGGGQVVTGFHTDGSWEMEGDDDKVYYRPIQYLIGDTWVTAPSV</sequence>
<proteinExistence type="predicted"/>
<dbReference type="InterPro" id="IPR051934">
    <property type="entry name" value="Phage_Tail_Fiber_Structural"/>
</dbReference>
<organism evidence="5">
    <name type="scientific">Salmonella enterica</name>
    <name type="common">Salmonella choleraesuis</name>
    <dbReference type="NCBI Taxonomy" id="28901"/>
    <lineage>
        <taxon>Bacteria</taxon>
        <taxon>Pseudomonadati</taxon>
        <taxon>Pseudomonadota</taxon>
        <taxon>Gammaproteobacteria</taxon>
        <taxon>Enterobacterales</taxon>
        <taxon>Enterobacteriaceae</taxon>
        <taxon>Salmonella</taxon>
    </lineage>
</organism>
<evidence type="ECO:0000256" key="2">
    <source>
        <dbReference type="ARBA" id="ARBA00022581"/>
    </source>
</evidence>
<dbReference type="GO" id="GO:0046718">
    <property type="term" value="P:symbiont entry into host cell"/>
    <property type="evidence" value="ECO:0007669"/>
    <property type="project" value="InterPro"/>
</dbReference>
<feature type="compositionally biased region" description="Basic and acidic residues" evidence="3">
    <location>
        <begin position="287"/>
        <end position="305"/>
    </location>
</feature>
<dbReference type="InterPro" id="IPR005068">
    <property type="entry name" value="Phage_lambda_Stf-r2"/>
</dbReference>
<dbReference type="Pfam" id="PF03406">
    <property type="entry name" value="Phage_fiber_2"/>
    <property type="match status" value="1"/>
</dbReference>
<comment type="caution">
    <text evidence="5">The sequence shown here is derived from an EMBL/GenBank/DDBJ whole genome shotgun (WGS) entry which is preliminary data.</text>
</comment>
<dbReference type="PANTHER" id="PTHR35191:SF1">
    <property type="entry name" value="PROPHAGE SIDE TAIL FIBER PROTEIN HOMOLOG STFQ-RELATED"/>
    <property type="match status" value="1"/>
</dbReference>
<gene>
    <name evidence="5" type="ORF">FQZ57_09235</name>
</gene>
<evidence type="ECO:0000313" key="5">
    <source>
        <dbReference type="EMBL" id="ECK3044528.1"/>
    </source>
</evidence>
<dbReference type="EMBL" id="AAJBIW010000029">
    <property type="protein sequence ID" value="ECK3044528.1"/>
    <property type="molecule type" value="Genomic_DNA"/>
</dbReference>
<comment type="subcellular location">
    <subcellularLocation>
        <location evidence="1">Virion</location>
    </subcellularLocation>
</comment>
<dbReference type="Gene3D" id="6.20.70.20">
    <property type="match status" value="1"/>
</dbReference>
<evidence type="ECO:0000256" key="3">
    <source>
        <dbReference type="SAM" id="MobiDB-lite"/>
    </source>
</evidence>
<dbReference type="GO" id="GO:0019062">
    <property type="term" value="P:virion attachment to host cell"/>
    <property type="evidence" value="ECO:0007669"/>
    <property type="project" value="InterPro"/>
</dbReference>
<evidence type="ECO:0000259" key="4">
    <source>
        <dbReference type="Pfam" id="PF12571"/>
    </source>
</evidence>
<protein>
    <submittedName>
        <fullName evidence="5">Phage tail protein</fullName>
    </submittedName>
</protein>
<feature type="domain" description="Phage tail fibre protein N-terminal" evidence="4">
    <location>
        <begin position="3"/>
        <end position="158"/>
    </location>
</feature>
<dbReference type="PANTHER" id="PTHR35191">
    <property type="entry name" value="PROPHAGE SIDE TAIL FIBER PROTEIN HOMOLOG STFQ-RELATED"/>
    <property type="match status" value="1"/>
</dbReference>
<feature type="region of interest" description="Disordered" evidence="3">
    <location>
        <begin position="283"/>
        <end position="305"/>
    </location>
</feature>
<reference evidence="5" key="1">
    <citation type="submission" date="2019-07" db="EMBL/GenBank/DDBJ databases">
        <authorList>
            <consortium name="PulseNet: The National Subtyping Network for Foodborne Disease Surveillance"/>
            <person name="Tarr C.L."/>
            <person name="Trees E."/>
            <person name="Katz L.S."/>
            <person name="Carleton-Romer H.A."/>
            <person name="Stroika S."/>
            <person name="Kucerova Z."/>
            <person name="Roache K.F."/>
            <person name="Sabol A.L."/>
            <person name="Besser J."/>
            <person name="Gerner-Smidt P."/>
        </authorList>
    </citation>
    <scope>NUCLEOTIDE SEQUENCE</scope>
    <source>
        <strain evidence="5">PNUSAS085698</strain>
    </source>
</reference>
<keyword evidence="2" id="KW-0945">Host-virus interaction</keyword>
<dbReference type="Pfam" id="PF12571">
    <property type="entry name" value="Phage_tail_fib"/>
    <property type="match status" value="1"/>
</dbReference>